<evidence type="ECO:0000313" key="4">
    <source>
        <dbReference type="Proteomes" id="UP001162131"/>
    </source>
</evidence>
<evidence type="ECO:0000256" key="2">
    <source>
        <dbReference type="SAM" id="SignalP"/>
    </source>
</evidence>
<gene>
    <name evidence="3" type="ORF">BSTOLATCC_MIC24240</name>
</gene>
<evidence type="ECO:0000256" key="1">
    <source>
        <dbReference type="SAM" id="MobiDB-lite"/>
    </source>
</evidence>
<keyword evidence="2" id="KW-0732">Signal</keyword>
<protein>
    <submittedName>
        <fullName evidence="3">Uncharacterized protein</fullName>
    </submittedName>
</protein>
<accession>A0AAU9J2W0</accession>
<keyword evidence="4" id="KW-1185">Reference proteome</keyword>
<sequence>MAKLIISFLIISCIEISANKISPITLQEDTESSSEPAEIEPQDQPSESSVCPKYTCLEENVDTCLTSSAASYNLGDCKDDFYCPSFSLSSPPESVECVKEDPDYEPPTMTCVAYSHKNEVCNQTNPCHPDFYCKEGLICVERVSNGDTCTYLDECEIGNVCNKGICIEYFSVDAGKPADSKLACSSAIVSDGVCSVPSATISDELPKKCHSDDDCKATDETSGECVCVPNSRGDRYCKLHDSDEPVKDYLAAVNDGRIERSRYLLYYELNFPVIEKAESCYFKDAEELIKFKQLKKWANKCSASYLVVIGLLINLF</sequence>
<reference evidence="3" key="1">
    <citation type="submission" date="2021-09" db="EMBL/GenBank/DDBJ databases">
        <authorList>
            <consortium name="AG Swart"/>
            <person name="Singh M."/>
            <person name="Singh A."/>
            <person name="Seah K."/>
            <person name="Emmerich C."/>
        </authorList>
    </citation>
    <scope>NUCLEOTIDE SEQUENCE</scope>
    <source>
        <strain evidence="3">ATCC30299</strain>
    </source>
</reference>
<dbReference type="AlphaFoldDB" id="A0AAU9J2W0"/>
<dbReference type="Proteomes" id="UP001162131">
    <property type="component" value="Unassembled WGS sequence"/>
</dbReference>
<feature type="compositionally biased region" description="Acidic residues" evidence="1">
    <location>
        <begin position="28"/>
        <end position="41"/>
    </location>
</feature>
<comment type="caution">
    <text evidence="3">The sequence shown here is derived from an EMBL/GenBank/DDBJ whole genome shotgun (WGS) entry which is preliminary data.</text>
</comment>
<feature type="region of interest" description="Disordered" evidence="1">
    <location>
        <begin position="27"/>
        <end position="50"/>
    </location>
</feature>
<feature type="signal peptide" evidence="2">
    <location>
        <begin position="1"/>
        <end position="18"/>
    </location>
</feature>
<proteinExistence type="predicted"/>
<organism evidence="3 4">
    <name type="scientific">Blepharisma stoltei</name>
    <dbReference type="NCBI Taxonomy" id="1481888"/>
    <lineage>
        <taxon>Eukaryota</taxon>
        <taxon>Sar</taxon>
        <taxon>Alveolata</taxon>
        <taxon>Ciliophora</taxon>
        <taxon>Postciliodesmatophora</taxon>
        <taxon>Heterotrichea</taxon>
        <taxon>Heterotrichida</taxon>
        <taxon>Blepharismidae</taxon>
        <taxon>Blepharisma</taxon>
    </lineage>
</organism>
<name>A0AAU9J2W0_9CILI</name>
<dbReference type="EMBL" id="CAJZBQ010000023">
    <property type="protein sequence ID" value="CAG9319690.1"/>
    <property type="molecule type" value="Genomic_DNA"/>
</dbReference>
<feature type="chain" id="PRO_5043493771" evidence="2">
    <location>
        <begin position="19"/>
        <end position="316"/>
    </location>
</feature>
<evidence type="ECO:0000313" key="3">
    <source>
        <dbReference type="EMBL" id="CAG9319690.1"/>
    </source>
</evidence>